<feature type="chain" id="PRO_5019358323" evidence="1">
    <location>
        <begin position="27"/>
        <end position="93"/>
    </location>
</feature>
<organism evidence="2 3">
    <name type="scientific">Paenirhodobacter ferrireducens</name>
    <dbReference type="NCBI Taxonomy" id="1215032"/>
    <lineage>
        <taxon>Bacteria</taxon>
        <taxon>Pseudomonadati</taxon>
        <taxon>Pseudomonadota</taxon>
        <taxon>Alphaproteobacteria</taxon>
        <taxon>Rhodobacterales</taxon>
        <taxon>Rhodobacter group</taxon>
        <taxon>Paenirhodobacter</taxon>
    </lineage>
</organism>
<dbReference type="OrthoDB" id="7875306at2"/>
<reference evidence="2 3" key="1">
    <citation type="submission" date="2019-01" db="EMBL/GenBank/DDBJ databases">
        <title>Sinorhodobacter populi sp. nov. isolated from the symptomatic bark tissue of Populus euramericana canker.</title>
        <authorList>
            <person name="Xu G."/>
        </authorList>
    </citation>
    <scope>NUCLEOTIDE SEQUENCE [LARGE SCALE GENOMIC DNA]</scope>
    <source>
        <strain evidence="2 3">CCTCC AB2012026</strain>
    </source>
</reference>
<proteinExistence type="predicted"/>
<keyword evidence="3" id="KW-1185">Reference proteome</keyword>
<evidence type="ECO:0000313" key="2">
    <source>
        <dbReference type="EMBL" id="RWR46979.1"/>
    </source>
</evidence>
<sequence>MTMFDLISRTAAAATVTLIAIAPVHAETATIDILPTHSVVVKTAAGHGSARFDWLRQTTPVVAERVAYVTPPGNGSWICSPSGFGSKSKCYRR</sequence>
<dbReference type="AlphaFoldDB" id="A0A443LCT8"/>
<comment type="caution">
    <text evidence="2">The sequence shown here is derived from an EMBL/GenBank/DDBJ whole genome shotgun (WGS) entry which is preliminary data.</text>
</comment>
<evidence type="ECO:0000313" key="3">
    <source>
        <dbReference type="Proteomes" id="UP000286594"/>
    </source>
</evidence>
<dbReference type="RefSeq" id="WP_128149887.1">
    <property type="nucleotide sequence ID" value="NZ_SAVB01000016.1"/>
</dbReference>
<protein>
    <submittedName>
        <fullName evidence="2">Uncharacterized protein</fullName>
    </submittedName>
</protein>
<accession>A0A443LCT8</accession>
<feature type="signal peptide" evidence="1">
    <location>
        <begin position="1"/>
        <end position="26"/>
    </location>
</feature>
<evidence type="ECO:0000256" key="1">
    <source>
        <dbReference type="SAM" id="SignalP"/>
    </source>
</evidence>
<gene>
    <name evidence="2" type="ORF">EOW65_12445</name>
</gene>
<dbReference type="EMBL" id="SAVB01000016">
    <property type="protein sequence ID" value="RWR46979.1"/>
    <property type="molecule type" value="Genomic_DNA"/>
</dbReference>
<name>A0A443LCT8_9RHOB</name>
<keyword evidence="1" id="KW-0732">Signal</keyword>
<dbReference type="Proteomes" id="UP000286594">
    <property type="component" value="Unassembled WGS sequence"/>
</dbReference>